<gene>
    <name evidence="1" type="ORF">FGIG_04131</name>
</gene>
<dbReference type="EMBL" id="SUNJ01001373">
    <property type="protein sequence ID" value="TPP66833.1"/>
    <property type="molecule type" value="Genomic_DNA"/>
</dbReference>
<protein>
    <submittedName>
        <fullName evidence="1">Uncharacterized protein</fullName>
    </submittedName>
</protein>
<evidence type="ECO:0000313" key="1">
    <source>
        <dbReference type="EMBL" id="TPP66833.1"/>
    </source>
</evidence>
<evidence type="ECO:0000313" key="2">
    <source>
        <dbReference type="Proteomes" id="UP000316759"/>
    </source>
</evidence>
<proteinExistence type="predicted"/>
<comment type="caution">
    <text evidence="1">The sequence shown here is derived from an EMBL/GenBank/DDBJ whole genome shotgun (WGS) entry which is preliminary data.</text>
</comment>
<accession>A0A504YZF2</accession>
<name>A0A504YZF2_FASGI</name>
<dbReference type="AlphaFoldDB" id="A0A504YZF2"/>
<organism evidence="1 2">
    <name type="scientific">Fasciola gigantica</name>
    <name type="common">Giant liver fluke</name>
    <dbReference type="NCBI Taxonomy" id="46835"/>
    <lineage>
        <taxon>Eukaryota</taxon>
        <taxon>Metazoa</taxon>
        <taxon>Spiralia</taxon>
        <taxon>Lophotrochozoa</taxon>
        <taxon>Platyhelminthes</taxon>
        <taxon>Trematoda</taxon>
        <taxon>Digenea</taxon>
        <taxon>Plagiorchiida</taxon>
        <taxon>Echinostomata</taxon>
        <taxon>Echinostomatoidea</taxon>
        <taxon>Fasciolidae</taxon>
        <taxon>Fasciola</taxon>
    </lineage>
</organism>
<reference evidence="1 2" key="1">
    <citation type="submission" date="2019-04" db="EMBL/GenBank/DDBJ databases">
        <title>Annotation for the trematode Fasciola gigantica.</title>
        <authorList>
            <person name="Choi Y.-J."/>
        </authorList>
    </citation>
    <scope>NUCLEOTIDE SEQUENCE [LARGE SCALE GENOMIC DNA]</scope>
    <source>
        <strain evidence="1">Uganda_cow_1</strain>
    </source>
</reference>
<sequence>MRKRFSSNSTFRASIANGMNQQQQMVITYTAALATKTPLTRLNGAVAAAAVAAAAPIHSPPTRIVNFELWNNTCGPRPHGRSCLSLLGACETRRFDGPAGS</sequence>
<keyword evidence="2" id="KW-1185">Reference proteome</keyword>
<dbReference type="Proteomes" id="UP000316759">
    <property type="component" value="Unassembled WGS sequence"/>
</dbReference>